<keyword evidence="1" id="KW-0175">Coiled coil</keyword>
<evidence type="ECO:0000313" key="2">
    <source>
        <dbReference type="EMBL" id="SDC41002.1"/>
    </source>
</evidence>
<gene>
    <name evidence="2" type="ORF">SAMN04487864_1079</name>
</gene>
<accession>A0A1G6LC30</accession>
<organism evidence="2 3">
    <name type="scientific">Succiniclasticum ruminis</name>
    <dbReference type="NCBI Taxonomy" id="40841"/>
    <lineage>
        <taxon>Bacteria</taxon>
        <taxon>Bacillati</taxon>
        <taxon>Bacillota</taxon>
        <taxon>Negativicutes</taxon>
        <taxon>Acidaminococcales</taxon>
        <taxon>Acidaminococcaceae</taxon>
        <taxon>Succiniclasticum</taxon>
    </lineage>
</organism>
<protein>
    <submittedName>
        <fullName evidence="2">Uncharacterized protein</fullName>
    </submittedName>
</protein>
<dbReference type="AlphaFoldDB" id="A0A1G6LC30"/>
<proteinExistence type="predicted"/>
<keyword evidence="3" id="KW-1185">Reference proteome</keyword>
<evidence type="ECO:0000313" key="3">
    <source>
        <dbReference type="Proteomes" id="UP000198943"/>
    </source>
</evidence>
<dbReference type="Proteomes" id="UP000198943">
    <property type="component" value="Unassembled WGS sequence"/>
</dbReference>
<dbReference type="RefSeq" id="WP_093730204.1">
    <property type="nucleotide sequence ID" value="NZ_FMYW01000007.1"/>
</dbReference>
<reference evidence="3" key="1">
    <citation type="submission" date="2016-10" db="EMBL/GenBank/DDBJ databases">
        <authorList>
            <person name="Varghese N."/>
            <person name="Submissions S."/>
        </authorList>
    </citation>
    <scope>NUCLEOTIDE SEQUENCE [LARGE SCALE GENOMIC DNA]</scope>
    <source>
        <strain evidence="3">DSM 11005</strain>
    </source>
</reference>
<sequence>MGKMKKILAAGVVCYVAYKLGQKYLKENNLTAEDVFDSAKKKAEAFAKQAAGVVPTTKDGEPEGKKIYTFGKEKRIEMVHLADGVTGLYDNKKNYPIEKQVKIYSEDGGKLYVYSDAADYVISDEPFFMNVYVKDKDKTEAIAIALGKQYDAEEIAVYNYGSSQKFDAQGMAAEAEAEKVAAEQAEAKAKEAELAAQAAAAKAEAAAKEAAENVEAAADKAEEVVEEAAENVKAKAEDIAETIEVKAEEVKDAVEEAVEKTEK</sequence>
<evidence type="ECO:0000256" key="1">
    <source>
        <dbReference type="SAM" id="Coils"/>
    </source>
</evidence>
<dbReference type="EMBL" id="FMYW01000007">
    <property type="protein sequence ID" value="SDC41002.1"/>
    <property type="molecule type" value="Genomic_DNA"/>
</dbReference>
<dbReference type="OrthoDB" id="9832866at2"/>
<feature type="coiled-coil region" evidence="1">
    <location>
        <begin position="168"/>
        <end position="260"/>
    </location>
</feature>
<name>A0A1G6LC30_9FIRM</name>